<dbReference type="PANTHER" id="PTHR45453">
    <property type="entry name" value="PHOSPHATE REGULON SENSOR PROTEIN PHOR"/>
    <property type="match status" value="1"/>
</dbReference>
<dbReference type="InterPro" id="IPR000014">
    <property type="entry name" value="PAS"/>
</dbReference>
<dbReference type="NCBIfam" id="NF046044">
    <property type="entry name" value="PnpS"/>
    <property type="match status" value="1"/>
</dbReference>
<dbReference type="CDD" id="cd00075">
    <property type="entry name" value="HATPase"/>
    <property type="match status" value="1"/>
</dbReference>
<dbReference type="InterPro" id="IPR036890">
    <property type="entry name" value="HATPase_C_sf"/>
</dbReference>
<evidence type="ECO:0000256" key="6">
    <source>
        <dbReference type="ARBA" id="ARBA00022777"/>
    </source>
</evidence>
<reference evidence="13 14" key="1">
    <citation type="submission" date="2023-03" db="EMBL/GenBank/DDBJ databases">
        <title>Complete genome sequence of Tepidibacter sp. SWIR-1, isolated from a deep-sea hydrothermal vent.</title>
        <authorList>
            <person name="Li X."/>
        </authorList>
    </citation>
    <scope>NUCLEOTIDE SEQUENCE [LARGE SCALE GENOMIC DNA]</scope>
    <source>
        <strain evidence="13 14">SWIR-1</strain>
    </source>
</reference>
<dbReference type="SMART" id="SM00304">
    <property type="entry name" value="HAMP"/>
    <property type="match status" value="1"/>
</dbReference>
<dbReference type="Proteomes" id="UP001222800">
    <property type="component" value="Chromosome"/>
</dbReference>
<keyword evidence="13" id="KW-0547">Nucleotide-binding</keyword>
<dbReference type="InterPro" id="IPR004358">
    <property type="entry name" value="Sig_transdc_His_kin-like_C"/>
</dbReference>
<evidence type="ECO:0000259" key="10">
    <source>
        <dbReference type="PROSITE" id="PS50109"/>
    </source>
</evidence>
<feature type="transmembrane region" description="Helical" evidence="9">
    <location>
        <begin position="9"/>
        <end position="29"/>
    </location>
</feature>
<dbReference type="Pfam" id="PF02518">
    <property type="entry name" value="HATPase_c"/>
    <property type="match status" value="1"/>
</dbReference>
<dbReference type="PROSITE" id="PS50112">
    <property type="entry name" value="PAS"/>
    <property type="match status" value="1"/>
</dbReference>
<keyword evidence="8 9" id="KW-0472">Membrane</keyword>
<evidence type="ECO:0000259" key="12">
    <source>
        <dbReference type="PROSITE" id="PS50885"/>
    </source>
</evidence>
<evidence type="ECO:0000256" key="3">
    <source>
        <dbReference type="ARBA" id="ARBA00012438"/>
    </source>
</evidence>
<keyword evidence="5" id="KW-0808">Transferase</keyword>
<feature type="domain" description="PAS" evidence="11">
    <location>
        <begin position="246"/>
        <end position="281"/>
    </location>
</feature>
<evidence type="ECO:0000256" key="1">
    <source>
        <dbReference type="ARBA" id="ARBA00000085"/>
    </source>
</evidence>
<dbReference type="SUPFAM" id="SSF55874">
    <property type="entry name" value="ATPase domain of HSP90 chaperone/DNA topoisomerase II/histidine kinase"/>
    <property type="match status" value="1"/>
</dbReference>
<dbReference type="PROSITE" id="PS50885">
    <property type="entry name" value="HAMP"/>
    <property type="match status" value="1"/>
</dbReference>
<comment type="subcellular location">
    <subcellularLocation>
        <location evidence="2">Membrane</location>
    </subcellularLocation>
</comment>
<dbReference type="InterPro" id="IPR005467">
    <property type="entry name" value="His_kinase_dom"/>
</dbReference>
<dbReference type="InterPro" id="IPR003661">
    <property type="entry name" value="HisK_dim/P_dom"/>
</dbReference>
<feature type="transmembrane region" description="Helical" evidence="9">
    <location>
        <begin position="168"/>
        <end position="187"/>
    </location>
</feature>
<keyword evidence="14" id="KW-1185">Reference proteome</keyword>
<dbReference type="Pfam" id="PF00989">
    <property type="entry name" value="PAS"/>
    <property type="match status" value="1"/>
</dbReference>
<dbReference type="EMBL" id="CP120733">
    <property type="protein sequence ID" value="WFD10232.1"/>
    <property type="molecule type" value="Genomic_DNA"/>
</dbReference>
<dbReference type="PANTHER" id="PTHR45453:SF1">
    <property type="entry name" value="PHOSPHATE REGULON SENSOR PROTEIN PHOR"/>
    <property type="match status" value="1"/>
</dbReference>
<accession>A0ABY8EBD6</accession>
<keyword evidence="6" id="KW-0418">Kinase</keyword>
<gene>
    <name evidence="13" type="ORF">P4S50_18030</name>
</gene>
<dbReference type="RefSeq" id="WP_277732210.1">
    <property type="nucleotide sequence ID" value="NZ_CP120733.1"/>
</dbReference>
<evidence type="ECO:0000313" key="14">
    <source>
        <dbReference type="Proteomes" id="UP001222800"/>
    </source>
</evidence>
<dbReference type="Gene3D" id="3.30.450.20">
    <property type="entry name" value="PAS domain"/>
    <property type="match status" value="1"/>
</dbReference>
<dbReference type="InterPro" id="IPR003660">
    <property type="entry name" value="HAMP_dom"/>
</dbReference>
<dbReference type="Gene3D" id="3.30.565.10">
    <property type="entry name" value="Histidine kinase-like ATPase, C-terminal domain"/>
    <property type="match status" value="1"/>
</dbReference>
<dbReference type="InterPro" id="IPR050351">
    <property type="entry name" value="BphY/WalK/GraS-like"/>
</dbReference>
<dbReference type="InterPro" id="IPR003594">
    <property type="entry name" value="HATPase_dom"/>
</dbReference>
<dbReference type="Gene3D" id="6.10.340.10">
    <property type="match status" value="1"/>
</dbReference>
<dbReference type="SUPFAM" id="SSF47384">
    <property type="entry name" value="Homodimeric domain of signal transducing histidine kinase"/>
    <property type="match status" value="1"/>
</dbReference>
<dbReference type="PROSITE" id="PS50109">
    <property type="entry name" value="HIS_KIN"/>
    <property type="match status" value="1"/>
</dbReference>
<dbReference type="SMART" id="SM00388">
    <property type="entry name" value="HisKA"/>
    <property type="match status" value="1"/>
</dbReference>
<dbReference type="GO" id="GO:0005524">
    <property type="term" value="F:ATP binding"/>
    <property type="evidence" value="ECO:0007669"/>
    <property type="project" value="UniProtKB-KW"/>
</dbReference>
<dbReference type="InterPro" id="IPR013767">
    <property type="entry name" value="PAS_fold"/>
</dbReference>
<keyword evidence="4" id="KW-0597">Phosphoprotein</keyword>
<feature type="domain" description="Histidine kinase" evidence="10">
    <location>
        <begin position="369"/>
        <end position="587"/>
    </location>
</feature>
<keyword evidence="13" id="KW-0067">ATP-binding</keyword>
<name>A0ABY8EBD6_9FIRM</name>
<dbReference type="SUPFAM" id="SSF158472">
    <property type="entry name" value="HAMP domain-like"/>
    <property type="match status" value="1"/>
</dbReference>
<evidence type="ECO:0000256" key="5">
    <source>
        <dbReference type="ARBA" id="ARBA00022679"/>
    </source>
</evidence>
<dbReference type="Gene3D" id="1.10.287.130">
    <property type="match status" value="1"/>
</dbReference>
<dbReference type="Pfam" id="PF00512">
    <property type="entry name" value="HisKA"/>
    <property type="match status" value="1"/>
</dbReference>
<dbReference type="CDD" id="cd00082">
    <property type="entry name" value="HisKA"/>
    <property type="match status" value="1"/>
</dbReference>
<dbReference type="CDD" id="cd06225">
    <property type="entry name" value="HAMP"/>
    <property type="match status" value="1"/>
</dbReference>
<evidence type="ECO:0000256" key="2">
    <source>
        <dbReference type="ARBA" id="ARBA00004370"/>
    </source>
</evidence>
<evidence type="ECO:0000256" key="4">
    <source>
        <dbReference type="ARBA" id="ARBA00022553"/>
    </source>
</evidence>
<evidence type="ECO:0000256" key="7">
    <source>
        <dbReference type="ARBA" id="ARBA00023012"/>
    </source>
</evidence>
<dbReference type="PRINTS" id="PR00344">
    <property type="entry name" value="BCTRLSENSOR"/>
</dbReference>
<protein>
    <recommendedName>
        <fullName evidence="3">histidine kinase</fullName>
        <ecNumber evidence="3">2.7.13.3</ecNumber>
    </recommendedName>
</protein>
<evidence type="ECO:0000259" key="11">
    <source>
        <dbReference type="PROSITE" id="PS50112"/>
    </source>
</evidence>
<evidence type="ECO:0000256" key="8">
    <source>
        <dbReference type="ARBA" id="ARBA00023136"/>
    </source>
</evidence>
<comment type="catalytic activity">
    <reaction evidence="1">
        <text>ATP + protein L-histidine = ADP + protein N-phospho-L-histidine.</text>
        <dbReference type="EC" id="2.7.13.3"/>
    </reaction>
</comment>
<evidence type="ECO:0000256" key="9">
    <source>
        <dbReference type="SAM" id="Phobius"/>
    </source>
</evidence>
<feature type="domain" description="HAMP" evidence="12">
    <location>
        <begin position="189"/>
        <end position="241"/>
    </location>
</feature>
<keyword evidence="7" id="KW-0902">Two-component regulatory system</keyword>
<keyword evidence="9" id="KW-0812">Transmembrane</keyword>
<dbReference type="EC" id="2.7.13.3" evidence="3"/>
<dbReference type="SMART" id="SM00387">
    <property type="entry name" value="HATPase_c"/>
    <property type="match status" value="1"/>
</dbReference>
<dbReference type="SUPFAM" id="SSF55785">
    <property type="entry name" value="PYP-like sensor domain (PAS domain)"/>
    <property type="match status" value="1"/>
</dbReference>
<dbReference type="CDD" id="cd00130">
    <property type="entry name" value="PAS"/>
    <property type="match status" value="1"/>
</dbReference>
<proteinExistence type="predicted"/>
<keyword evidence="9" id="KW-1133">Transmembrane helix</keyword>
<dbReference type="Pfam" id="PF00672">
    <property type="entry name" value="HAMP"/>
    <property type="match status" value="1"/>
</dbReference>
<evidence type="ECO:0000313" key="13">
    <source>
        <dbReference type="EMBL" id="WFD10232.1"/>
    </source>
</evidence>
<dbReference type="InterPro" id="IPR036097">
    <property type="entry name" value="HisK_dim/P_sf"/>
</dbReference>
<organism evidence="13 14">
    <name type="scientific">Tepidibacter hydrothermalis</name>
    <dbReference type="NCBI Taxonomy" id="3036126"/>
    <lineage>
        <taxon>Bacteria</taxon>
        <taxon>Bacillati</taxon>
        <taxon>Bacillota</taxon>
        <taxon>Clostridia</taxon>
        <taxon>Peptostreptococcales</taxon>
        <taxon>Peptostreptococcaceae</taxon>
        <taxon>Tepidibacter</taxon>
    </lineage>
</organism>
<dbReference type="InterPro" id="IPR035965">
    <property type="entry name" value="PAS-like_dom_sf"/>
</dbReference>
<sequence>MFKSIRSKIIVIYFLLVFIAMAIVGVFMINQFKNLHINTATNTLNRIVDNIIKPQIRYIDFTNYEDLRYEIQKIPVLPGEYELLMIDANTYKVIASTKSDSRLIGKDSLNNLNKGVISNSSENGYMKDEEKVKNIGYRYTNQKNQTIIIYGKAYLENIYEVLNESQKIFLQAIIMALIVTIILGFLVSKSITNPIKDVTIQAAKMAKGDFDQKVDIRSDDEIGQLGEMFNYLTLRLKNTLDEISSEKSKLNAIINQMGDGLIAVDNEGYIIHVNPTFIQMLRINQMYTTRPIYDDIVGKYNKNLTLKYIKDKNISQGSEIIKLENKDILRANFVYLKNDKEEVKGLILVVQDITEHEKLDTMRKEFVANVSHELKTPITTIKSYTETLLDGAMDDKEICGSFLSVIDKESDRMARLVSDLLQLSRMDHKKNNFNSSRFDIDNLIKDIVNKLDISFKEKNHIIKIGLCDKNIIINGDKDRIEQVIQNILSNAIKYTPDNGVVSINIKEEDEQAVISIKDNGIGIPKKDVSRIFERFYRVDKARSRDMGGTGLGLSIAKHIIEQHGGDISVESEVGKGTEFKIKLPVDKSVDI</sequence>